<dbReference type="OrthoDB" id="1739003at2759"/>
<gene>
    <name evidence="3" type="ORF">F0562_026118</name>
</gene>
<organism evidence="3 4">
    <name type="scientific">Nyssa sinensis</name>
    <dbReference type="NCBI Taxonomy" id="561372"/>
    <lineage>
        <taxon>Eukaryota</taxon>
        <taxon>Viridiplantae</taxon>
        <taxon>Streptophyta</taxon>
        <taxon>Embryophyta</taxon>
        <taxon>Tracheophyta</taxon>
        <taxon>Spermatophyta</taxon>
        <taxon>Magnoliopsida</taxon>
        <taxon>eudicotyledons</taxon>
        <taxon>Gunneridae</taxon>
        <taxon>Pentapetalae</taxon>
        <taxon>asterids</taxon>
        <taxon>Cornales</taxon>
        <taxon>Nyssaceae</taxon>
        <taxon>Nyssa</taxon>
    </lineage>
</organism>
<dbReference type="EMBL" id="CM018037">
    <property type="protein sequence ID" value="KAA8539426.1"/>
    <property type="molecule type" value="Genomic_DNA"/>
</dbReference>
<sequence>MIKKEKTQWLHSTILIGDLATLLGHISRDRNKHQEEDRVVLASFHLEGDSQLWFQLLKQEKGVMTWQEFHDGLDHRYGATKFQDFFKELTKLQQIGSVRDYQTHFEKLLAKVGYLPHNRQVSCFISGLKDSIKADVLAGCPASLSSAIGLASLYEARNAAQRRIVSTPDPKKVFPTNKDTTTSSSHPPVR</sequence>
<dbReference type="Proteomes" id="UP000325577">
    <property type="component" value="Linkage Group LG14"/>
</dbReference>
<evidence type="ECO:0000259" key="2">
    <source>
        <dbReference type="Pfam" id="PF19259"/>
    </source>
</evidence>
<reference evidence="3 4" key="1">
    <citation type="submission" date="2019-09" db="EMBL/GenBank/DDBJ databases">
        <title>A chromosome-level genome assembly of the Chinese tupelo Nyssa sinensis.</title>
        <authorList>
            <person name="Yang X."/>
            <person name="Kang M."/>
            <person name="Yang Y."/>
            <person name="Xiong H."/>
            <person name="Wang M."/>
            <person name="Zhang Z."/>
            <person name="Wang Z."/>
            <person name="Wu H."/>
            <person name="Ma T."/>
            <person name="Liu J."/>
            <person name="Xi Z."/>
        </authorList>
    </citation>
    <scope>NUCLEOTIDE SEQUENCE [LARGE SCALE GENOMIC DNA]</scope>
    <source>
        <strain evidence="3">J267</strain>
        <tissue evidence="3">Leaf</tissue>
    </source>
</reference>
<dbReference type="Pfam" id="PF19259">
    <property type="entry name" value="Ty3_capsid"/>
    <property type="match status" value="1"/>
</dbReference>
<keyword evidence="4" id="KW-1185">Reference proteome</keyword>
<dbReference type="AlphaFoldDB" id="A0A5J5BAL9"/>
<feature type="compositionally biased region" description="Polar residues" evidence="1">
    <location>
        <begin position="177"/>
        <end position="190"/>
    </location>
</feature>
<protein>
    <recommendedName>
        <fullName evidence="2">Ty3 transposon capsid-like protein domain-containing protein</fullName>
    </recommendedName>
</protein>
<accession>A0A5J5BAL9</accession>
<evidence type="ECO:0000313" key="4">
    <source>
        <dbReference type="Proteomes" id="UP000325577"/>
    </source>
</evidence>
<evidence type="ECO:0000313" key="3">
    <source>
        <dbReference type="EMBL" id="KAA8539426.1"/>
    </source>
</evidence>
<feature type="domain" description="Ty3 transposon capsid-like protein" evidence="2">
    <location>
        <begin position="33"/>
        <end position="171"/>
    </location>
</feature>
<name>A0A5J5BAL9_9ASTE</name>
<feature type="region of interest" description="Disordered" evidence="1">
    <location>
        <begin position="165"/>
        <end position="190"/>
    </location>
</feature>
<proteinExistence type="predicted"/>
<dbReference type="InterPro" id="IPR045358">
    <property type="entry name" value="Ty3_capsid"/>
</dbReference>
<evidence type="ECO:0000256" key="1">
    <source>
        <dbReference type="SAM" id="MobiDB-lite"/>
    </source>
</evidence>